<reference evidence="2" key="1">
    <citation type="submission" date="2018-11" db="EMBL/GenBank/DDBJ databases">
        <authorList>
            <consortium name="Pathogen Informatics"/>
        </authorList>
    </citation>
    <scope>NUCLEOTIDE SEQUENCE</scope>
</reference>
<evidence type="ECO:0000313" key="3">
    <source>
        <dbReference type="Proteomes" id="UP000784294"/>
    </source>
</evidence>
<dbReference type="AlphaFoldDB" id="A0A3S5A969"/>
<sequence length="57" mass="6185">METKQGDNISIGQVNGFIKRAAPVQVDQILIGFTTQQQASQMNSLEPTGMMERSATS</sequence>
<feature type="compositionally biased region" description="Polar residues" evidence="1">
    <location>
        <begin position="37"/>
        <end position="46"/>
    </location>
</feature>
<protein>
    <submittedName>
        <fullName evidence="2">Uncharacterized protein</fullName>
    </submittedName>
</protein>
<proteinExistence type="predicted"/>
<gene>
    <name evidence="2" type="ORF">PXEA_LOCUS16636</name>
</gene>
<dbReference type="Proteomes" id="UP000784294">
    <property type="component" value="Unassembled WGS sequence"/>
</dbReference>
<evidence type="ECO:0000313" key="2">
    <source>
        <dbReference type="EMBL" id="VEL23196.1"/>
    </source>
</evidence>
<keyword evidence="3" id="KW-1185">Reference proteome</keyword>
<dbReference type="EMBL" id="CAAALY010060558">
    <property type="protein sequence ID" value="VEL23196.1"/>
    <property type="molecule type" value="Genomic_DNA"/>
</dbReference>
<comment type="caution">
    <text evidence="2">The sequence shown here is derived from an EMBL/GenBank/DDBJ whole genome shotgun (WGS) entry which is preliminary data.</text>
</comment>
<feature type="region of interest" description="Disordered" evidence="1">
    <location>
        <begin position="37"/>
        <end position="57"/>
    </location>
</feature>
<name>A0A3S5A969_9PLAT</name>
<organism evidence="2 3">
    <name type="scientific">Protopolystoma xenopodis</name>
    <dbReference type="NCBI Taxonomy" id="117903"/>
    <lineage>
        <taxon>Eukaryota</taxon>
        <taxon>Metazoa</taxon>
        <taxon>Spiralia</taxon>
        <taxon>Lophotrochozoa</taxon>
        <taxon>Platyhelminthes</taxon>
        <taxon>Monogenea</taxon>
        <taxon>Polyopisthocotylea</taxon>
        <taxon>Polystomatidea</taxon>
        <taxon>Polystomatidae</taxon>
        <taxon>Protopolystoma</taxon>
    </lineage>
</organism>
<evidence type="ECO:0000256" key="1">
    <source>
        <dbReference type="SAM" id="MobiDB-lite"/>
    </source>
</evidence>
<accession>A0A3S5A969</accession>